<dbReference type="AlphaFoldDB" id="A0A285NSG9"/>
<protein>
    <submittedName>
        <fullName evidence="1">Winged helix-turn-helix DNA-binding</fullName>
    </submittedName>
</protein>
<dbReference type="EMBL" id="OBEJ01000002">
    <property type="protein sequence ID" value="SNZ12470.1"/>
    <property type="molecule type" value="Genomic_DNA"/>
</dbReference>
<dbReference type="OrthoDB" id="350804at2157"/>
<dbReference type="Proteomes" id="UP000219453">
    <property type="component" value="Unassembled WGS sequence"/>
</dbReference>
<organism evidence="1 2">
    <name type="scientific">Natronoarchaeum philippinense</name>
    <dbReference type="NCBI Taxonomy" id="558529"/>
    <lineage>
        <taxon>Archaea</taxon>
        <taxon>Methanobacteriati</taxon>
        <taxon>Methanobacteriota</taxon>
        <taxon>Stenosarchaea group</taxon>
        <taxon>Halobacteria</taxon>
        <taxon>Halobacteriales</taxon>
        <taxon>Natronoarchaeaceae</taxon>
    </lineage>
</organism>
<accession>A0A285NSG9</accession>
<name>A0A285NSG9_NATPI</name>
<proteinExistence type="predicted"/>
<evidence type="ECO:0000313" key="1">
    <source>
        <dbReference type="EMBL" id="SNZ12470.1"/>
    </source>
</evidence>
<sequence length="88" mass="9815">MTDREVLSECPPSAKLVYKVLEHDGELTQQELAEETMLSPRTVRHALSDLDEEGLIDQRVYLADARQKIYSLQNADAEAEVDAEAAAI</sequence>
<keyword evidence="2" id="KW-1185">Reference proteome</keyword>
<dbReference type="InterPro" id="IPR036388">
    <property type="entry name" value="WH-like_DNA-bd_sf"/>
</dbReference>
<dbReference type="InterPro" id="IPR011991">
    <property type="entry name" value="ArsR-like_HTH"/>
</dbReference>
<gene>
    <name evidence="1" type="ORF">SAMN06269185_1761</name>
</gene>
<dbReference type="InterPro" id="IPR036390">
    <property type="entry name" value="WH_DNA-bd_sf"/>
</dbReference>
<reference evidence="1 2" key="1">
    <citation type="submission" date="2017-09" db="EMBL/GenBank/DDBJ databases">
        <authorList>
            <person name="Ehlers B."/>
            <person name="Leendertz F.H."/>
        </authorList>
    </citation>
    <scope>NUCLEOTIDE SEQUENCE [LARGE SCALE GENOMIC DNA]</scope>
    <source>
        <strain evidence="1 2">DSM 27208</strain>
    </source>
</reference>
<dbReference type="RefSeq" id="WP_097008698.1">
    <property type="nucleotide sequence ID" value="NZ_OBEJ01000002.1"/>
</dbReference>
<dbReference type="CDD" id="cd00090">
    <property type="entry name" value="HTH_ARSR"/>
    <property type="match status" value="1"/>
</dbReference>
<dbReference type="Gene3D" id="1.10.10.10">
    <property type="entry name" value="Winged helix-like DNA-binding domain superfamily/Winged helix DNA-binding domain"/>
    <property type="match status" value="1"/>
</dbReference>
<evidence type="ECO:0000313" key="2">
    <source>
        <dbReference type="Proteomes" id="UP000219453"/>
    </source>
</evidence>
<dbReference type="SUPFAM" id="SSF46785">
    <property type="entry name" value="Winged helix' DNA-binding domain"/>
    <property type="match status" value="1"/>
</dbReference>
<dbReference type="Pfam" id="PF13412">
    <property type="entry name" value="HTH_24"/>
    <property type="match status" value="1"/>
</dbReference>
<keyword evidence="1" id="KW-0238">DNA-binding</keyword>
<dbReference type="GO" id="GO:0003677">
    <property type="term" value="F:DNA binding"/>
    <property type="evidence" value="ECO:0007669"/>
    <property type="project" value="UniProtKB-KW"/>
</dbReference>